<dbReference type="SUPFAM" id="SSF103473">
    <property type="entry name" value="MFS general substrate transporter"/>
    <property type="match status" value="1"/>
</dbReference>
<dbReference type="InterPro" id="IPR036259">
    <property type="entry name" value="MFS_trans_sf"/>
</dbReference>
<dbReference type="PANTHER" id="PTHR23534">
    <property type="entry name" value="MFS PERMEASE"/>
    <property type="match status" value="1"/>
</dbReference>
<keyword evidence="2 6" id="KW-0812">Transmembrane</keyword>
<comment type="caution">
    <text evidence="8">The sequence shown here is derived from an EMBL/GenBank/DDBJ whole genome shotgun (WGS) entry which is preliminary data.</text>
</comment>
<comment type="subcellular location">
    <subcellularLocation>
        <location evidence="1">Cell membrane</location>
        <topology evidence="1">Multi-pass membrane protein</topology>
    </subcellularLocation>
</comment>
<dbReference type="PANTHER" id="PTHR23534:SF1">
    <property type="entry name" value="MAJOR FACILITATOR SUPERFAMILY PROTEIN"/>
    <property type="match status" value="1"/>
</dbReference>
<feature type="transmembrane region" description="Helical" evidence="6">
    <location>
        <begin position="63"/>
        <end position="84"/>
    </location>
</feature>
<feature type="transmembrane region" description="Helical" evidence="6">
    <location>
        <begin position="151"/>
        <end position="170"/>
    </location>
</feature>
<dbReference type="InterPro" id="IPR020846">
    <property type="entry name" value="MFS_dom"/>
</dbReference>
<dbReference type="GO" id="GO:0022857">
    <property type="term" value="F:transmembrane transporter activity"/>
    <property type="evidence" value="ECO:0007669"/>
    <property type="project" value="InterPro"/>
</dbReference>
<dbReference type="PROSITE" id="PS50850">
    <property type="entry name" value="MFS"/>
    <property type="match status" value="1"/>
</dbReference>
<evidence type="ECO:0000256" key="1">
    <source>
        <dbReference type="ARBA" id="ARBA00004651"/>
    </source>
</evidence>
<proteinExistence type="predicted"/>
<keyword evidence="3 6" id="KW-1133">Transmembrane helix</keyword>
<dbReference type="RefSeq" id="WP_123668177.1">
    <property type="nucleotide sequence ID" value="NZ_RJKE01000001.1"/>
</dbReference>
<feature type="transmembrane region" description="Helical" evidence="6">
    <location>
        <begin position="331"/>
        <end position="356"/>
    </location>
</feature>
<feature type="transmembrane region" description="Helical" evidence="6">
    <location>
        <begin position="25"/>
        <end position="51"/>
    </location>
</feature>
<dbReference type="OrthoDB" id="9776171at2"/>
<dbReference type="Proteomes" id="UP000272400">
    <property type="component" value="Unassembled WGS sequence"/>
</dbReference>
<feature type="transmembrane region" description="Helical" evidence="6">
    <location>
        <begin position="182"/>
        <end position="201"/>
    </location>
</feature>
<keyword evidence="4 6" id="KW-0472">Membrane</keyword>
<accession>A0A3N1D659</accession>
<dbReference type="AlphaFoldDB" id="A0A3N1D659"/>
<protein>
    <submittedName>
        <fullName evidence="8">Putative MFS family arabinose efflux permease</fullName>
    </submittedName>
</protein>
<sequence>MTTTRSGRAWTSQLSAYRAAVQRRVLLVLTAVQVVAGIGAAAGAAAGTLAVRHLSGSDTVAGFAQVGVLLGAALAAVPVARLAASRGRRPALAFGYGCGLLGALVAAGAVAAGSWRLLLAGLVLLGGATAAGLAARFAATDLSRPGHPARDLSIVVWAATGGSVAGPLIAGQVDDTGSHLGVYALTAVVFAMAAVGIVAGLRPDPLQVAHEGSARGAIAPERSLRSALGVLGRSPSARVSVMAIAVSHTASLALLAATSLQLDRGGADAADLGIVLSLHVAGMYVLSPLIGWCADQLGHVPVLLGGQVLLVLAALTAGLAAPGAVAQSGAALVLLGVGWSCGLVAGSALLTESVPVDLRPSVQGLSDLLMNAGAAVGVLVAGLLVTADAYTVLPGTLLVLALPMATALLLARRIAPAAQSTQSMRSMRSMPPAPAPPAPAPPTGTLPPAWPPPSGSSGHLLT</sequence>
<dbReference type="InterPro" id="IPR011701">
    <property type="entry name" value="MFS"/>
</dbReference>
<dbReference type="Gene3D" id="1.20.1250.20">
    <property type="entry name" value="MFS general substrate transporter like domains"/>
    <property type="match status" value="2"/>
</dbReference>
<feature type="transmembrane region" description="Helical" evidence="6">
    <location>
        <begin position="272"/>
        <end position="290"/>
    </location>
</feature>
<evidence type="ECO:0000256" key="4">
    <source>
        <dbReference type="ARBA" id="ARBA00023136"/>
    </source>
</evidence>
<gene>
    <name evidence="8" type="ORF">EDD29_6701</name>
</gene>
<dbReference type="Pfam" id="PF07690">
    <property type="entry name" value="MFS_1"/>
    <property type="match status" value="2"/>
</dbReference>
<feature type="region of interest" description="Disordered" evidence="5">
    <location>
        <begin position="421"/>
        <end position="462"/>
    </location>
</feature>
<feature type="transmembrane region" description="Helical" evidence="6">
    <location>
        <begin position="239"/>
        <end position="260"/>
    </location>
</feature>
<evidence type="ECO:0000256" key="6">
    <source>
        <dbReference type="SAM" id="Phobius"/>
    </source>
</evidence>
<feature type="transmembrane region" description="Helical" evidence="6">
    <location>
        <begin position="117"/>
        <end position="139"/>
    </location>
</feature>
<evidence type="ECO:0000256" key="5">
    <source>
        <dbReference type="SAM" id="MobiDB-lite"/>
    </source>
</evidence>
<evidence type="ECO:0000256" key="2">
    <source>
        <dbReference type="ARBA" id="ARBA00022692"/>
    </source>
</evidence>
<keyword evidence="9" id="KW-1185">Reference proteome</keyword>
<feature type="compositionally biased region" description="Low complexity" evidence="5">
    <location>
        <begin position="421"/>
        <end position="430"/>
    </location>
</feature>
<feature type="transmembrane region" description="Helical" evidence="6">
    <location>
        <begin position="302"/>
        <end position="325"/>
    </location>
</feature>
<evidence type="ECO:0000256" key="3">
    <source>
        <dbReference type="ARBA" id="ARBA00022989"/>
    </source>
</evidence>
<feature type="transmembrane region" description="Helical" evidence="6">
    <location>
        <begin position="392"/>
        <end position="411"/>
    </location>
</feature>
<reference evidence="8 9" key="1">
    <citation type="submission" date="2018-11" db="EMBL/GenBank/DDBJ databases">
        <title>Sequencing the genomes of 1000 actinobacteria strains.</title>
        <authorList>
            <person name="Klenk H.-P."/>
        </authorList>
    </citation>
    <scope>NUCLEOTIDE SEQUENCE [LARGE SCALE GENOMIC DNA]</scope>
    <source>
        <strain evidence="8 9">DSM 44254</strain>
    </source>
</reference>
<feature type="transmembrane region" description="Helical" evidence="6">
    <location>
        <begin position="91"/>
        <end position="111"/>
    </location>
</feature>
<dbReference type="GO" id="GO:0005886">
    <property type="term" value="C:plasma membrane"/>
    <property type="evidence" value="ECO:0007669"/>
    <property type="project" value="UniProtKB-SubCell"/>
</dbReference>
<organism evidence="8 9">
    <name type="scientific">Actinocorallia herbida</name>
    <dbReference type="NCBI Taxonomy" id="58109"/>
    <lineage>
        <taxon>Bacteria</taxon>
        <taxon>Bacillati</taxon>
        <taxon>Actinomycetota</taxon>
        <taxon>Actinomycetes</taxon>
        <taxon>Streptosporangiales</taxon>
        <taxon>Thermomonosporaceae</taxon>
        <taxon>Actinocorallia</taxon>
    </lineage>
</organism>
<feature type="transmembrane region" description="Helical" evidence="6">
    <location>
        <begin position="368"/>
        <end position="386"/>
    </location>
</feature>
<evidence type="ECO:0000259" key="7">
    <source>
        <dbReference type="PROSITE" id="PS50850"/>
    </source>
</evidence>
<name>A0A3N1D659_9ACTN</name>
<feature type="compositionally biased region" description="Pro residues" evidence="5">
    <location>
        <begin position="431"/>
        <end position="454"/>
    </location>
</feature>
<evidence type="ECO:0000313" key="9">
    <source>
        <dbReference type="Proteomes" id="UP000272400"/>
    </source>
</evidence>
<evidence type="ECO:0000313" key="8">
    <source>
        <dbReference type="EMBL" id="ROO89014.1"/>
    </source>
</evidence>
<dbReference type="EMBL" id="RJKE01000001">
    <property type="protein sequence ID" value="ROO89014.1"/>
    <property type="molecule type" value="Genomic_DNA"/>
</dbReference>
<feature type="domain" description="Major facilitator superfamily (MFS) profile" evidence="7">
    <location>
        <begin position="188"/>
        <end position="462"/>
    </location>
</feature>